<accession>A0A1B6HRG2</accession>
<proteinExistence type="predicted"/>
<keyword evidence="1" id="KW-0732">Signal</keyword>
<evidence type="ECO:0000256" key="1">
    <source>
        <dbReference type="SAM" id="SignalP"/>
    </source>
</evidence>
<dbReference type="AlphaFoldDB" id="A0A1B6HRG2"/>
<name>A0A1B6HRG2_9HEMI</name>
<dbReference type="EMBL" id="GECU01030434">
    <property type="protein sequence ID" value="JAS77272.1"/>
    <property type="molecule type" value="Transcribed_RNA"/>
</dbReference>
<protein>
    <submittedName>
        <fullName evidence="2">Uncharacterized protein</fullName>
    </submittedName>
</protein>
<sequence length="139" mass="16361">MAITFIWFKSCLIFLIVTICFGDLFDTVVESDKEAIKIFNEPRGSKDTDMYTAIKTVGDVYELLTKHLRIRNSSVVDMSKRLFERGTPALLTEVFSTDNLRVEFGWVDSDLRYFNYVYNDVQNKWNSFEREYKNASLYM</sequence>
<organism evidence="2">
    <name type="scientific">Homalodisca liturata</name>
    <dbReference type="NCBI Taxonomy" id="320908"/>
    <lineage>
        <taxon>Eukaryota</taxon>
        <taxon>Metazoa</taxon>
        <taxon>Ecdysozoa</taxon>
        <taxon>Arthropoda</taxon>
        <taxon>Hexapoda</taxon>
        <taxon>Insecta</taxon>
        <taxon>Pterygota</taxon>
        <taxon>Neoptera</taxon>
        <taxon>Paraneoptera</taxon>
        <taxon>Hemiptera</taxon>
        <taxon>Auchenorrhyncha</taxon>
        <taxon>Membracoidea</taxon>
        <taxon>Cicadellidae</taxon>
        <taxon>Cicadellinae</taxon>
        <taxon>Proconiini</taxon>
        <taxon>Homalodisca</taxon>
    </lineage>
</organism>
<gene>
    <name evidence="2" type="ORF">g.32822</name>
</gene>
<feature type="chain" id="PRO_5008584587" evidence="1">
    <location>
        <begin position="23"/>
        <end position="139"/>
    </location>
</feature>
<evidence type="ECO:0000313" key="2">
    <source>
        <dbReference type="EMBL" id="JAS77272.1"/>
    </source>
</evidence>
<reference evidence="2" key="1">
    <citation type="submission" date="2015-11" db="EMBL/GenBank/DDBJ databases">
        <title>De novo transcriptome assembly of four potential Pierce s Disease insect vectors from Arizona vineyards.</title>
        <authorList>
            <person name="Tassone E.E."/>
        </authorList>
    </citation>
    <scope>NUCLEOTIDE SEQUENCE</scope>
</reference>
<feature type="signal peptide" evidence="1">
    <location>
        <begin position="1"/>
        <end position="22"/>
    </location>
</feature>